<dbReference type="Gramene" id="PRQ27965">
    <property type="protein sequence ID" value="PRQ27965"/>
    <property type="gene ID" value="RchiOBHm_Chr6g0310981"/>
</dbReference>
<evidence type="ECO:0000313" key="3">
    <source>
        <dbReference type="Proteomes" id="UP000238479"/>
    </source>
</evidence>
<sequence length="67" mass="7683">MNCKPVHSSHNCDKDEDQVPCKEEESSSREVTESPTKMKHFGCNFRYFKALGFCSLYNKSFVSELGN</sequence>
<name>A0A2P6Q1A6_ROSCH</name>
<feature type="region of interest" description="Disordered" evidence="1">
    <location>
        <begin position="1"/>
        <end position="36"/>
    </location>
</feature>
<proteinExistence type="predicted"/>
<dbReference type="Proteomes" id="UP000238479">
    <property type="component" value="Chromosome 6"/>
</dbReference>
<evidence type="ECO:0000256" key="1">
    <source>
        <dbReference type="SAM" id="MobiDB-lite"/>
    </source>
</evidence>
<accession>A0A2P6Q1A6</accession>
<keyword evidence="3" id="KW-1185">Reference proteome</keyword>
<protein>
    <submittedName>
        <fullName evidence="2">Uncharacterized protein</fullName>
    </submittedName>
</protein>
<dbReference type="EMBL" id="PDCK01000044">
    <property type="protein sequence ID" value="PRQ27965.1"/>
    <property type="molecule type" value="Genomic_DNA"/>
</dbReference>
<gene>
    <name evidence="2" type="ORF">RchiOBHm_Chr6g0310981</name>
</gene>
<comment type="caution">
    <text evidence="2">The sequence shown here is derived from an EMBL/GenBank/DDBJ whole genome shotgun (WGS) entry which is preliminary data.</text>
</comment>
<reference evidence="2 3" key="1">
    <citation type="journal article" date="2018" name="Nat. Genet.">
        <title>The Rosa genome provides new insights in the design of modern roses.</title>
        <authorList>
            <person name="Bendahmane M."/>
        </authorList>
    </citation>
    <scope>NUCLEOTIDE SEQUENCE [LARGE SCALE GENOMIC DNA]</scope>
    <source>
        <strain evidence="3">cv. Old Blush</strain>
    </source>
</reference>
<organism evidence="2 3">
    <name type="scientific">Rosa chinensis</name>
    <name type="common">China rose</name>
    <dbReference type="NCBI Taxonomy" id="74649"/>
    <lineage>
        <taxon>Eukaryota</taxon>
        <taxon>Viridiplantae</taxon>
        <taxon>Streptophyta</taxon>
        <taxon>Embryophyta</taxon>
        <taxon>Tracheophyta</taxon>
        <taxon>Spermatophyta</taxon>
        <taxon>Magnoliopsida</taxon>
        <taxon>eudicotyledons</taxon>
        <taxon>Gunneridae</taxon>
        <taxon>Pentapetalae</taxon>
        <taxon>rosids</taxon>
        <taxon>fabids</taxon>
        <taxon>Rosales</taxon>
        <taxon>Rosaceae</taxon>
        <taxon>Rosoideae</taxon>
        <taxon>Rosoideae incertae sedis</taxon>
        <taxon>Rosa</taxon>
    </lineage>
</organism>
<feature type="compositionally biased region" description="Basic and acidic residues" evidence="1">
    <location>
        <begin position="10"/>
        <end position="32"/>
    </location>
</feature>
<evidence type="ECO:0000313" key="2">
    <source>
        <dbReference type="EMBL" id="PRQ27965.1"/>
    </source>
</evidence>
<dbReference type="AlphaFoldDB" id="A0A2P6Q1A6"/>